<feature type="transmembrane region" description="Helical" evidence="2">
    <location>
        <begin position="20"/>
        <end position="39"/>
    </location>
</feature>
<feature type="transmembrane region" description="Helical" evidence="2">
    <location>
        <begin position="129"/>
        <end position="153"/>
    </location>
</feature>
<feature type="transmembrane region" description="Helical" evidence="2">
    <location>
        <begin position="103"/>
        <end position="122"/>
    </location>
</feature>
<feature type="transmembrane region" description="Helical" evidence="2">
    <location>
        <begin position="218"/>
        <end position="244"/>
    </location>
</feature>
<dbReference type="EMBL" id="KQ085903">
    <property type="protein sequence ID" value="KLO17596.1"/>
    <property type="molecule type" value="Genomic_DNA"/>
</dbReference>
<dbReference type="AlphaFoldDB" id="A0A0H2SKJ9"/>
<evidence type="ECO:0000256" key="1">
    <source>
        <dbReference type="SAM" id="MobiDB-lite"/>
    </source>
</evidence>
<protein>
    <submittedName>
        <fullName evidence="3">Uncharacterized protein</fullName>
    </submittedName>
</protein>
<feature type="compositionally biased region" description="Basic and acidic residues" evidence="1">
    <location>
        <begin position="327"/>
        <end position="340"/>
    </location>
</feature>
<dbReference type="InParanoid" id="A0A0H2SKJ9"/>
<evidence type="ECO:0000256" key="2">
    <source>
        <dbReference type="SAM" id="Phobius"/>
    </source>
</evidence>
<proteinExistence type="predicted"/>
<gene>
    <name evidence="3" type="ORF">SCHPADRAFT_994275</name>
</gene>
<keyword evidence="4" id="KW-1185">Reference proteome</keyword>
<keyword evidence="2" id="KW-0472">Membrane</keyword>
<dbReference type="OrthoDB" id="3346544at2759"/>
<feature type="region of interest" description="Disordered" evidence="1">
    <location>
        <begin position="327"/>
        <end position="380"/>
    </location>
</feature>
<organism evidence="3 4">
    <name type="scientific">Schizopora paradoxa</name>
    <dbReference type="NCBI Taxonomy" id="27342"/>
    <lineage>
        <taxon>Eukaryota</taxon>
        <taxon>Fungi</taxon>
        <taxon>Dikarya</taxon>
        <taxon>Basidiomycota</taxon>
        <taxon>Agaricomycotina</taxon>
        <taxon>Agaricomycetes</taxon>
        <taxon>Hymenochaetales</taxon>
        <taxon>Schizoporaceae</taxon>
        <taxon>Schizopora</taxon>
    </lineage>
</organism>
<evidence type="ECO:0000313" key="4">
    <source>
        <dbReference type="Proteomes" id="UP000053477"/>
    </source>
</evidence>
<sequence length="380" mass="41426">MALDFPLENSELVSICVESLLYGVYVVLFASCVQVIFVWRRGRNVADRKLLAFTALSLFIFITWHVVVDAVRLYIAFRSINGIPNSAADYYANVSGPLSVMKTSIYVVVTLISDSFILYRSYVVWQRSLYIIAFPFCIFLADLGTGIAAAQGLSKVTTEQTFFIERQDNLTKSFFTVTLALNTICSLLIAAKIYQNQRQLKRSFEDTRFQRPIDGDSLSHIAVIIIESGAIYSSLMVILVGTYAAEITGIFSMFLDMTSPVIGIVFSSIIVRVARGVSHGENGEGASGAPLVSAFVAAEGCSRFADTQLSGETATVIMTADTTVKGKNELSSRSEEKTFCDGEDDEKEGKTDLDDGDALASDGWEKSSLGDGGGYVLETV</sequence>
<feature type="transmembrane region" description="Helical" evidence="2">
    <location>
        <begin position="173"/>
        <end position="194"/>
    </location>
</feature>
<feature type="transmembrane region" description="Helical" evidence="2">
    <location>
        <begin position="51"/>
        <end position="75"/>
    </location>
</feature>
<dbReference type="Proteomes" id="UP000053477">
    <property type="component" value="Unassembled WGS sequence"/>
</dbReference>
<accession>A0A0H2SKJ9</accession>
<feature type="transmembrane region" description="Helical" evidence="2">
    <location>
        <begin position="250"/>
        <end position="271"/>
    </location>
</feature>
<keyword evidence="2" id="KW-0812">Transmembrane</keyword>
<evidence type="ECO:0000313" key="3">
    <source>
        <dbReference type="EMBL" id="KLO17596.1"/>
    </source>
</evidence>
<feature type="compositionally biased region" description="Gly residues" evidence="1">
    <location>
        <begin position="370"/>
        <end position="380"/>
    </location>
</feature>
<reference evidence="3 4" key="1">
    <citation type="submission" date="2015-04" db="EMBL/GenBank/DDBJ databases">
        <title>Complete genome sequence of Schizopora paradoxa KUC8140, a cosmopolitan wood degrader in East Asia.</title>
        <authorList>
            <consortium name="DOE Joint Genome Institute"/>
            <person name="Min B."/>
            <person name="Park H."/>
            <person name="Jang Y."/>
            <person name="Kim J.-J."/>
            <person name="Kim K.H."/>
            <person name="Pangilinan J."/>
            <person name="Lipzen A."/>
            <person name="Riley R."/>
            <person name="Grigoriev I.V."/>
            <person name="Spatafora J.W."/>
            <person name="Choi I.-G."/>
        </authorList>
    </citation>
    <scope>NUCLEOTIDE SEQUENCE [LARGE SCALE GENOMIC DNA]</scope>
    <source>
        <strain evidence="3 4">KUC8140</strain>
    </source>
</reference>
<dbReference type="STRING" id="27342.A0A0H2SKJ9"/>
<keyword evidence="2" id="KW-1133">Transmembrane helix</keyword>
<name>A0A0H2SKJ9_9AGAM</name>